<comment type="caution">
    <text evidence="3">The sequence shown here is derived from an EMBL/GenBank/DDBJ whole genome shotgun (WGS) entry which is preliminary data.</text>
</comment>
<keyword evidence="1" id="KW-0812">Transmembrane</keyword>
<name>A0AAP5IFK9_9CYAN</name>
<reference evidence="4" key="1">
    <citation type="journal article" date="2021" name="Science">
        <title>Hunting the eagle killer: A cyanobacterial neurotoxin causes vacuolar myelinopathy.</title>
        <authorList>
            <person name="Breinlinger S."/>
            <person name="Phillips T.J."/>
            <person name="Haram B.N."/>
            <person name="Mares J."/>
            <person name="Martinez Yerena J.A."/>
            <person name="Hrouzek P."/>
            <person name="Sobotka R."/>
            <person name="Henderson W.M."/>
            <person name="Schmieder P."/>
            <person name="Williams S.M."/>
            <person name="Lauderdale J.D."/>
            <person name="Wilde H.D."/>
            <person name="Gerrin W."/>
            <person name="Kust A."/>
            <person name="Washington J.W."/>
            <person name="Wagner C."/>
            <person name="Geier B."/>
            <person name="Liebeke M."/>
            <person name="Enke H."/>
            <person name="Niedermeyer T.H.J."/>
            <person name="Wilde S.B."/>
        </authorList>
    </citation>
    <scope>NUCLEOTIDE SEQUENCE [LARGE SCALE GENOMIC DNA]</scope>
    <source>
        <strain evidence="4">Thurmond2011</strain>
    </source>
</reference>
<evidence type="ECO:0000256" key="2">
    <source>
        <dbReference type="SAM" id="SignalP"/>
    </source>
</evidence>
<accession>A0AAP5IFK9</accession>
<evidence type="ECO:0000313" key="4">
    <source>
        <dbReference type="Proteomes" id="UP000667802"/>
    </source>
</evidence>
<keyword evidence="1" id="KW-0472">Membrane</keyword>
<evidence type="ECO:0000313" key="3">
    <source>
        <dbReference type="EMBL" id="MDR9900691.1"/>
    </source>
</evidence>
<proteinExistence type="predicted"/>
<keyword evidence="4" id="KW-1185">Reference proteome</keyword>
<organism evidence="3 4">
    <name type="scientific">Aetokthonos hydrillicola Thurmond2011</name>
    <dbReference type="NCBI Taxonomy" id="2712845"/>
    <lineage>
        <taxon>Bacteria</taxon>
        <taxon>Bacillati</taxon>
        <taxon>Cyanobacteriota</taxon>
        <taxon>Cyanophyceae</taxon>
        <taxon>Nostocales</taxon>
        <taxon>Hapalosiphonaceae</taxon>
        <taxon>Aetokthonos</taxon>
    </lineage>
</organism>
<dbReference type="RefSeq" id="WP_208342406.1">
    <property type="nucleotide sequence ID" value="NZ_CAWQFN010000136.1"/>
</dbReference>
<evidence type="ECO:0000256" key="1">
    <source>
        <dbReference type="SAM" id="Phobius"/>
    </source>
</evidence>
<dbReference type="AlphaFoldDB" id="A0AAP5IFK9"/>
<feature type="chain" id="PRO_5042896694" evidence="2">
    <location>
        <begin position="27"/>
        <end position="137"/>
    </location>
</feature>
<keyword evidence="1" id="KW-1133">Transmembrane helix</keyword>
<feature type="signal peptide" evidence="2">
    <location>
        <begin position="1"/>
        <end position="26"/>
    </location>
</feature>
<protein>
    <submittedName>
        <fullName evidence="3">Uncharacterized protein</fullName>
    </submittedName>
</protein>
<keyword evidence="2" id="KW-0732">Signal</keyword>
<dbReference type="EMBL" id="JAALHA020000038">
    <property type="protein sequence ID" value="MDR9900691.1"/>
    <property type="molecule type" value="Genomic_DNA"/>
</dbReference>
<dbReference type="Proteomes" id="UP000667802">
    <property type="component" value="Unassembled WGS sequence"/>
</dbReference>
<sequence length="137" mass="15302">MKLIKKATAGLLLAFGTILLASGAYAPFNHDISRQERESEAIACLLFGIPVTGAGAWLVWSLHQQNRKQVQQQLQSIFHQLLKLGQGEITVMQFALEAQLKADVAKQYLDERAKEFNATFNVGEDGEVYYCFPIKKS</sequence>
<feature type="transmembrane region" description="Helical" evidence="1">
    <location>
        <begin position="39"/>
        <end position="60"/>
    </location>
</feature>
<gene>
    <name evidence="3" type="ORF">G7B40_040095</name>
</gene>